<feature type="domain" description="DUF4434" evidence="2">
    <location>
        <begin position="48"/>
        <end position="326"/>
    </location>
</feature>
<evidence type="ECO:0000313" key="4">
    <source>
        <dbReference type="Proteomes" id="UP000191056"/>
    </source>
</evidence>
<protein>
    <recommendedName>
        <fullName evidence="2">DUF4434 domain-containing protein</fullName>
    </recommendedName>
</protein>
<dbReference type="InterPro" id="IPR027849">
    <property type="entry name" value="DUF4434"/>
</dbReference>
<proteinExistence type="predicted"/>
<dbReference type="Proteomes" id="UP000191056">
    <property type="component" value="Unassembled WGS sequence"/>
</dbReference>
<dbReference type="AlphaFoldDB" id="A0A1V4IU37"/>
<organism evidence="3 4">
    <name type="scientific">Clostridium chromiireducens</name>
    <dbReference type="NCBI Taxonomy" id="225345"/>
    <lineage>
        <taxon>Bacteria</taxon>
        <taxon>Bacillati</taxon>
        <taxon>Bacillota</taxon>
        <taxon>Clostridia</taxon>
        <taxon>Eubacteriales</taxon>
        <taxon>Clostridiaceae</taxon>
        <taxon>Clostridium</taxon>
    </lineage>
</organism>
<keyword evidence="1" id="KW-0472">Membrane</keyword>
<keyword evidence="1" id="KW-1133">Transmembrane helix</keyword>
<evidence type="ECO:0000256" key="1">
    <source>
        <dbReference type="SAM" id="Phobius"/>
    </source>
</evidence>
<dbReference type="Gene3D" id="3.20.20.80">
    <property type="entry name" value="Glycosidases"/>
    <property type="match status" value="1"/>
</dbReference>
<sequence>MNKFLIIFVICIVNLITMLKKIFRRKVKDEIKVTIGARHNNKPLFKSSFIQKWYAKDFSLERWIEELRMLQNVGIEEIILQSIVDTKNKEAVYNTMLEGFVSSENDMIKSALDAAEYIGIKVRVGLGESEDWWEKGWYDFKWLSEEADINKKIVNEIFEKYGDHKAFGGWYIPYEFSEFFITTKSQQMNLNLFYKSITEEIKSKSKNFSIMIAPFFSSNRFKIGSVGLWKKIIQNVLVDTSIDIVSLQDSIGVGYNTFENVSALFYYTKQATDALGITLYADIETFDSTEKGNIPVDLKKILKQMSEVYCYVDGFVAFSINHFQNKNEENQIGNYNNYLEYYNKIKIEELFEKITQNI</sequence>
<keyword evidence="4" id="KW-1185">Reference proteome</keyword>
<name>A0A1V4IU37_9CLOT</name>
<dbReference type="OrthoDB" id="6044697at2"/>
<accession>A0A1V4IU37</accession>
<evidence type="ECO:0000259" key="2">
    <source>
        <dbReference type="Pfam" id="PF14488"/>
    </source>
</evidence>
<dbReference type="EMBL" id="MZGT01000018">
    <property type="protein sequence ID" value="OPJ63305.1"/>
    <property type="molecule type" value="Genomic_DNA"/>
</dbReference>
<comment type="caution">
    <text evidence="3">The sequence shown here is derived from an EMBL/GenBank/DDBJ whole genome shotgun (WGS) entry which is preliminary data.</text>
</comment>
<evidence type="ECO:0000313" key="3">
    <source>
        <dbReference type="EMBL" id="OPJ63305.1"/>
    </source>
</evidence>
<reference evidence="3 4" key="1">
    <citation type="submission" date="2017-03" db="EMBL/GenBank/DDBJ databases">
        <title>Genome sequence of Clostridium chromiireducens DSM 23318.</title>
        <authorList>
            <person name="Poehlein A."/>
            <person name="Daniel R."/>
        </authorList>
    </citation>
    <scope>NUCLEOTIDE SEQUENCE [LARGE SCALE GENOMIC DNA]</scope>
    <source>
        <strain evidence="3 4">DSM 23318</strain>
    </source>
</reference>
<dbReference type="STRING" id="225345.CLCHR_16450"/>
<feature type="transmembrane region" description="Helical" evidence="1">
    <location>
        <begin position="6"/>
        <end position="23"/>
    </location>
</feature>
<gene>
    <name evidence="3" type="ORF">CLCHR_16450</name>
</gene>
<dbReference type="RefSeq" id="WP_079439211.1">
    <property type="nucleotide sequence ID" value="NZ_MZGT01000018.1"/>
</dbReference>
<dbReference type="SUPFAM" id="SSF51445">
    <property type="entry name" value="(Trans)glycosidases"/>
    <property type="match status" value="1"/>
</dbReference>
<dbReference type="InterPro" id="IPR017853">
    <property type="entry name" value="GH"/>
</dbReference>
<keyword evidence="1" id="KW-0812">Transmembrane</keyword>
<dbReference type="Pfam" id="PF14488">
    <property type="entry name" value="DUF4434"/>
    <property type="match status" value="1"/>
</dbReference>